<evidence type="ECO:0000256" key="2">
    <source>
        <dbReference type="ARBA" id="ARBA00023002"/>
    </source>
</evidence>
<dbReference type="PANTHER" id="PTHR43477">
    <property type="entry name" value="DIHYDROANTICAPSIN 7-DEHYDROGENASE"/>
    <property type="match status" value="1"/>
</dbReference>
<dbReference type="AlphaFoldDB" id="A0A1M6Y2H8"/>
<dbReference type="SUPFAM" id="SSF51735">
    <property type="entry name" value="NAD(P)-binding Rossmann-fold domains"/>
    <property type="match status" value="1"/>
</dbReference>
<proteinExistence type="inferred from homology"/>
<keyword evidence="2" id="KW-0560">Oxidoreductase</keyword>
<evidence type="ECO:0000259" key="3">
    <source>
        <dbReference type="SMART" id="SM00822"/>
    </source>
</evidence>
<dbReference type="InterPro" id="IPR051122">
    <property type="entry name" value="SDR_DHRS6-like"/>
</dbReference>
<comment type="similarity">
    <text evidence="1">Belongs to the short-chain dehydrogenases/reductases (SDR) family.</text>
</comment>
<name>A0A1M6Y2H8_9BACT</name>
<dbReference type="CDD" id="cd05233">
    <property type="entry name" value="SDR_c"/>
    <property type="match status" value="1"/>
</dbReference>
<dbReference type="Proteomes" id="UP000184420">
    <property type="component" value="Unassembled WGS sequence"/>
</dbReference>
<accession>A0A1M6Y2H8</accession>
<dbReference type="SMART" id="SM00822">
    <property type="entry name" value="PKS_KR"/>
    <property type="match status" value="1"/>
</dbReference>
<dbReference type="InterPro" id="IPR057326">
    <property type="entry name" value="KR_dom"/>
</dbReference>
<protein>
    <submittedName>
        <fullName evidence="4">NAD(P)-dependent dehydrogenase, short-chain alcohol dehydrogenase family</fullName>
    </submittedName>
</protein>
<dbReference type="PRINTS" id="PR00080">
    <property type="entry name" value="SDRFAMILY"/>
</dbReference>
<dbReference type="GO" id="GO:0016491">
    <property type="term" value="F:oxidoreductase activity"/>
    <property type="evidence" value="ECO:0007669"/>
    <property type="project" value="UniProtKB-KW"/>
</dbReference>
<evidence type="ECO:0000313" key="4">
    <source>
        <dbReference type="EMBL" id="SHL12333.1"/>
    </source>
</evidence>
<dbReference type="STRING" id="1419482.SAMN05444266_102119"/>
<sequence>MLMHLTLLCERKIFTKKYAEFIITDCIAKKGFLSVHTGNSTTAMVKKQQQTIVITGGNSGIGYATAEEFLGRGYRVLITGRNPAAIQKAVHQLGYPAEGFKADVQSLEDTTKLAEFVRSRYGQIDVLFINAGIGKFGPFEATTEELFDELMNINFKGAFFTVQQLLPLMKEGGSIVFLSSSNANGGMPGAAVHSASKAALSSLARTLSRELAPRNIRVNTIVPGPVNTPILQKAGLGEDTLSFMASRIPLGRVAQPAEIASMVGFISSREASFVHGAEINIDGGFSVHPLAG</sequence>
<dbReference type="InterPro" id="IPR036291">
    <property type="entry name" value="NAD(P)-bd_dom_sf"/>
</dbReference>
<organism evidence="4 5">
    <name type="scientific">Chitinophaga jiangningensis</name>
    <dbReference type="NCBI Taxonomy" id="1419482"/>
    <lineage>
        <taxon>Bacteria</taxon>
        <taxon>Pseudomonadati</taxon>
        <taxon>Bacteroidota</taxon>
        <taxon>Chitinophagia</taxon>
        <taxon>Chitinophagales</taxon>
        <taxon>Chitinophagaceae</taxon>
        <taxon>Chitinophaga</taxon>
    </lineage>
</organism>
<keyword evidence="5" id="KW-1185">Reference proteome</keyword>
<dbReference type="PRINTS" id="PR00081">
    <property type="entry name" value="GDHRDH"/>
</dbReference>
<gene>
    <name evidence="4" type="ORF">SAMN05444266_102119</name>
</gene>
<dbReference type="PANTHER" id="PTHR43477:SF1">
    <property type="entry name" value="DIHYDROANTICAPSIN 7-DEHYDROGENASE"/>
    <property type="match status" value="1"/>
</dbReference>
<evidence type="ECO:0000313" key="5">
    <source>
        <dbReference type="Proteomes" id="UP000184420"/>
    </source>
</evidence>
<evidence type="ECO:0000256" key="1">
    <source>
        <dbReference type="ARBA" id="ARBA00006484"/>
    </source>
</evidence>
<dbReference type="FunFam" id="3.40.50.720:FF:000084">
    <property type="entry name" value="Short-chain dehydrogenase reductase"/>
    <property type="match status" value="1"/>
</dbReference>
<reference evidence="4 5" key="1">
    <citation type="submission" date="2016-11" db="EMBL/GenBank/DDBJ databases">
        <authorList>
            <person name="Jaros S."/>
            <person name="Januszkiewicz K."/>
            <person name="Wedrychowicz H."/>
        </authorList>
    </citation>
    <scope>NUCLEOTIDE SEQUENCE [LARGE SCALE GENOMIC DNA]</scope>
    <source>
        <strain evidence="4 5">DSM 27406</strain>
    </source>
</reference>
<dbReference type="Pfam" id="PF13561">
    <property type="entry name" value="adh_short_C2"/>
    <property type="match status" value="1"/>
</dbReference>
<dbReference type="Gene3D" id="3.40.50.720">
    <property type="entry name" value="NAD(P)-binding Rossmann-like Domain"/>
    <property type="match status" value="1"/>
</dbReference>
<feature type="domain" description="Ketoreductase" evidence="3">
    <location>
        <begin position="50"/>
        <end position="224"/>
    </location>
</feature>
<dbReference type="EMBL" id="FRBL01000002">
    <property type="protein sequence ID" value="SHL12333.1"/>
    <property type="molecule type" value="Genomic_DNA"/>
</dbReference>
<dbReference type="InterPro" id="IPR002347">
    <property type="entry name" value="SDR_fam"/>
</dbReference>